<feature type="transmembrane region" description="Helical" evidence="1">
    <location>
        <begin position="32"/>
        <end position="51"/>
    </location>
</feature>
<sequence length="244" mass="27708">MCYPCKSMTLVQHWCPHSACDKEPGMRHRWQWYLGLITWGLWGIWAGSAWGQSKILVDFSTERETVPKGWELSVNTGEAQLQLVQDSGKQALQMRSDQASFALQKKVRIGLQELPYLVWQWKVTELPKGGDFRRSRTDDQAAQLIVAFSSSQFLAYIWDSTAPKGTLASAPAPLFKKIFAMVMQSGTPGLGTWITERRNVLEDYKQAFGEEPEALEGIRIQINSQHTQSRAESYWHSITLTAKP</sequence>
<keyword evidence="1" id="KW-0472">Membrane</keyword>
<proteinExistence type="predicted"/>
<evidence type="ECO:0000256" key="1">
    <source>
        <dbReference type="SAM" id="Phobius"/>
    </source>
</evidence>
<evidence type="ECO:0000313" key="2">
    <source>
        <dbReference type="EMBL" id="MBM3226492.1"/>
    </source>
</evidence>
<dbReference type="AlphaFoldDB" id="A0A937W7H9"/>
<comment type="caution">
    <text evidence="2">The sequence shown here is derived from an EMBL/GenBank/DDBJ whole genome shotgun (WGS) entry which is preliminary data.</text>
</comment>
<keyword evidence="1" id="KW-0812">Transmembrane</keyword>
<evidence type="ECO:0000313" key="3">
    <source>
        <dbReference type="Proteomes" id="UP000712673"/>
    </source>
</evidence>
<dbReference type="Pfam" id="PF11249">
    <property type="entry name" value="DUF3047"/>
    <property type="match status" value="1"/>
</dbReference>
<accession>A0A937W7H9</accession>
<gene>
    <name evidence="2" type="ORF">FJZ47_22230</name>
</gene>
<dbReference type="Proteomes" id="UP000712673">
    <property type="component" value="Unassembled WGS sequence"/>
</dbReference>
<dbReference type="InterPro" id="IPR021409">
    <property type="entry name" value="DUF3047"/>
</dbReference>
<protein>
    <submittedName>
        <fullName evidence="2">DUF3047 domain-containing protein</fullName>
    </submittedName>
</protein>
<reference evidence="2" key="1">
    <citation type="submission" date="2019-03" db="EMBL/GenBank/DDBJ databases">
        <title>Lake Tanganyika Metagenome-Assembled Genomes (MAGs).</title>
        <authorList>
            <person name="Tran P."/>
        </authorList>
    </citation>
    <scope>NUCLEOTIDE SEQUENCE</scope>
    <source>
        <strain evidence="2">K_DeepCast_65m_m2_066</strain>
    </source>
</reference>
<keyword evidence="1" id="KW-1133">Transmembrane helix</keyword>
<dbReference type="EMBL" id="VGLS01000930">
    <property type="protein sequence ID" value="MBM3226492.1"/>
    <property type="molecule type" value="Genomic_DNA"/>
</dbReference>
<organism evidence="2 3">
    <name type="scientific">Tectimicrobiota bacterium</name>
    <dbReference type="NCBI Taxonomy" id="2528274"/>
    <lineage>
        <taxon>Bacteria</taxon>
        <taxon>Pseudomonadati</taxon>
        <taxon>Nitrospinota/Tectimicrobiota group</taxon>
        <taxon>Candidatus Tectimicrobiota</taxon>
    </lineage>
</organism>
<name>A0A937W7H9_UNCTE</name>